<dbReference type="RefSeq" id="WP_226579034.1">
    <property type="nucleotide sequence ID" value="NZ_BLAY01000029.1"/>
</dbReference>
<dbReference type="EMBL" id="BLAY01000029">
    <property type="protein sequence ID" value="GET37486.1"/>
    <property type="molecule type" value="Genomic_DNA"/>
</dbReference>
<accession>A0AAV3X877</accession>
<dbReference type="Pfam" id="PF22541">
    <property type="entry name" value="DUF7005"/>
    <property type="match status" value="1"/>
</dbReference>
<evidence type="ECO:0000313" key="2">
    <source>
        <dbReference type="Proteomes" id="UP001050975"/>
    </source>
</evidence>
<protein>
    <recommendedName>
        <fullName evidence="3">NurA domain-containing protein</fullName>
    </recommendedName>
</protein>
<comment type="caution">
    <text evidence="1">The sequence shown here is derived from an EMBL/GenBank/DDBJ whole genome shotgun (WGS) entry which is preliminary data.</text>
</comment>
<dbReference type="InterPro" id="IPR054274">
    <property type="entry name" value="DUF7005"/>
</dbReference>
<evidence type="ECO:0008006" key="3">
    <source>
        <dbReference type="Google" id="ProtNLM"/>
    </source>
</evidence>
<sequence length="499" mass="57172">MNNQQFRADVLTYFGASAASVEELLAYNENVFHRHKLTHPVKFPLAPETHVSAWEEYAVAAKEIGAFEVLKQRLVQLQFPIQEGISQTSSYRAATRRGVPTDSIAEATGLVLNQPEKLQLFIHQSLAGAIPVLLAGNRENFVSLVQALTMRNEPLPVPASMGACIVSGFNNWDRIRQYRQKWEATNPDNCDENSWKEEFQRLIPQKQLYQDRFIILSDGVYSGVSAKDMGLEEYQWQQLSPIIRLEHECTHYFTYRMFNSMRNNIFDELIADYRGIVAACGYYRSDWFLRFLGLESFPNYREGGRLQNYRGEPPISDGAFKILQALVKAAAENLSRFDTQYSGLQPSLVHLRLCSGSINAAATQTKRFRFPSLTGNPLYVSELRDSNLHSQFRSVETDMGMRVGEDTMKFWENSPRRRVFPSLCLPSQTNATTEQALMLMSLTYLTLEELASQQATCLIQAILEQLLTVMAPKTKVMRQSRDWKPRIFRRNRVFLINKT</sequence>
<reference evidence="1" key="1">
    <citation type="submission" date="2019-10" db="EMBL/GenBank/DDBJ databases">
        <title>Draft genome sequece of Microseira wollei NIES-4236.</title>
        <authorList>
            <person name="Yamaguchi H."/>
            <person name="Suzuki S."/>
            <person name="Kawachi M."/>
        </authorList>
    </citation>
    <scope>NUCLEOTIDE SEQUENCE</scope>
    <source>
        <strain evidence="1">NIES-4236</strain>
    </source>
</reference>
<organism evidence="1 2">
    <name type="scientific">Microseira wollei NIES-4236</name>
    <dbReference type="NCBI Taxonomy" id="2530354"/>
    <lineage>
        <taxon>Bacteria</taxon>
        <taxon>Bacillati</taxon>
        <taxon>Cyanobacteriota</taxon>
        <taxon>Cyanophyceae</taxon>
        <taxon>Oscillatoriophycideae</taxon>
        <taxon>Aerosakkonematales</taxon>
        <taxon>Aerosakkonemataceae</taxon>
        <taxon>Microseira</taxon>
    </lineage>
</organism>
<gene>
    <name evidence="1" type="ORF">MiSe_22390</name>
</gene>
<dbReference type="AlphaFoldDB" id="A0AAV3X877"/>
<keyword evidence="2" id="KW-1185">Reference proteome</keyword>
<proteinExistence type="predicted"/>
<dbReference type="Proteomes" id="UP001050975">
    <property type="component" value="Unassembled WGS sequence"/>
</dbReference>
<evidence type="ECO:0000313" key="1">
    <source>
        <dbReference type="EMBL" id="GET37486.1"/>
    </source>
</evidence>
<name>A0AAV3X877_9CYAN</name>